<keyword evidence="2" id="KW-1185">Reference proteome</keyword>
<evidence type="ECO:0000313" key="2">
    <source>
        <dbReference type="Proteomes" id="UP000783871"/>
    </source>
</evidence>
<sequence length="79" mass="9133">MLPSVLREQHWHDRLSTAYQRRPPAIIATTAADYLTHTGKTPAEDVWQVFGNTSPRQRLIDLPYTDPDHDAQWRPATPR</sequence>
<comment type="caution">
    <text evidence="1">The sequence shown here is derived from an EMBL/GenBank/DDBJ whole genome shotgun (WGS) entry which is preliminary data.</text>
</comment>
<accession>A0ABX0ZBC5</accession>
<dbReference type="RefSeq" id="WP_168003557.1">
    <property type="nucleotide sequence ID" value="NZ_JAATEO010000036.1"/>
</dbReference>
<dbReference type="EMBL" id="JAATEO010000036">
    <property type="protein sequence ID" value="NJP35215.1"/>
    <property type="molecule type" value="Genomic_DNA"/>
</dbReference>
<name>A0ABX0ZBC5_9ACTN</name>
<evidence type="ECO:0000313" key="1">
    <source>
        <dbReference type="EMBL" id="NJP35215.1"/>
    </source>
</evidence>
<proteinExistence type="predicted"/>
<gene>
    <name evidence="1" type="ORF">HCJ94_25375</name>
</gene>
<reference evidence="1 2" key="1">
    <citation type="submission" date="2020-03" db="EMBL/GenBank/DDBJ databases">
        <title>WGS of actinomycetes isolated from Thailand.</title>
        <authorList>
            <person name="Thawai C."/>
        </authorList>
    </citation>
    <scope>NUCLEOTIDE SEQUENCE [LARGE SCALE GENOMIC DNA]</scope>
    <source>
        <strain evidence="1 2">HSS6-12</strain>
    </source>
</reference>
<organism evidence="1 2">
    <name type="scientific">Micromonospora thermarum</name>
    <dbReference type="NCBI Taxonomy" id="2720024"/>
    <lineage>
        <taxon>Bacteria</taxon>
        <taxon>Bacillati</taxon>
        <taxon>Actinomycetota</taxon>
        <taxon>Actinomycetes</taxon>
        <taxon>Micromonosporales</taxon>
        <taxon>Micromonosporaceae</taxon>
        <taxon>Micromonospora</taxon>
    </lineage>
</organism>
<protein>
    <submittedName>
        <fullName evidence="1">Uncharacterized protein</fullName>
    </submittedName>
</protein>
<dbReference type="Proteomes" id="UP000783871">
    <property type="component" value="Unassembled WGS sequence"/>
</dbReference>